<feature type="domain" description="Peptidase M10 metallopeptidase" evidence="7">
    <location>
        <begin position="395"/>
        <end position="470"/>
    </location>
</feature>
<organism evidence="10 11">
    <name type="scientific">Postechiella marina</name>
    <dbReference type="NCBI Taxonomy" id="943941"/>
    <lineage>
        <taxon>Bacteria</taxon>
        <taxon>Pseudomonadati</taxon>
        <taxon>Bacteroidota</taxon>
        <taxon>Flavobacteriia</taxon>
        <taxon>Flavobacteriales</taxon>
        <taxon>Flavobacteriaceae</taxon>
        <taxon>Postechiella</taxon>
    </lineage>
</organism>
<sequence length="583" mass="63748">MEKSFTRKLLNLFILLFFISSSFNAQEVLREISLEEQINASNLVVEGKVLSKESFWNSNYTKIFTVNTVEVYKVFKGDLVETVEVITPGGFVNGKMQKVIPSLQLNTNDIGLFTLHGEEKSVKSDKIKAFKPYSSVQGFYKYNLIDNVAINPFSVIKNIEEDFYARIEKISNSKFSKVKDFKVVKNTLKNNGIKGVLAPNITSFSPTSITAGTQSQLTITGTGFGATQGAGSVSFRNADDGGGTFVTALNGQIISWSDTAIVLEVPSLAGTGTILVTDDSNSSVESVNLLTVTYALSNGQANDTEYKLQHVDMNGDGGITWIFNSDFESNTNANTAFNAVLKNWSCETGINWDVDSNTTTVDSALDDGLNVVSFNVLPAGNLGVTTLYGGACNNSEDWVVNQVDLIFDNTDLSPWFYDGGTNLGYDFYSVALHELGHAHLLNHVVDSDDVMDYDIALEQQNRTLNSKNIDAANMVQARSTANMICSLPLMSAYAGSCPLSVEDEELNNSVSMYPNPTIGQFFIKNDSFLTLEKAVIYDVSGRLISNTDLLKTKVISLQGVSKGMYFVNIHSSNGMITKKILKE</sequence>
<dbReference type="InterPro" id="IPR002909">
    <property type="entry name" value="IPT_dom"/>
</dbReference>
<evidence type="ECO:0000256" key="4">
    <source>
        <dbReference type="ARBA" id="ARBA00022801"/>
    </source>
</evidence>
<feature type="chain" id="PRO_5046337039" evidence="6">
    <location>
        <begin position="26"/>
        <end position="583"/>
    </location>
</feature>
<feature type="domain" description="IPT/TIG" evidence="8">
    <location>
        <begin position="199"/>
        <end position="286"/>
    </location>
</feature>
<evidence type="ECO:0000256" key="5">
    <source>
        <dbReference type="ARBA" id="ARBA00022833"/>
    </source>
</evidence>
<dbReference type="Pfam" id="PF01833">
    <property type="entry name" value="TIG"/>
    <property type="match status" value="1"/>
</dbReference>
<protein>
    <submittedName>
        <fullName evidence="10">Uncharacterized protein</fullName>
    </submittedName>
</protein>
<dbReference type="EMBL" id="BAABCA010000002">
    <property type="protein sequence ID" value="GAA4233512.1"/>
    <property type="molecule type" value="Genomic_DNA"/>
</dbReference>
<proteinExistence type="predicted"/>
<evidence type="ECO:0000256" key="6">
    <source>
        <dbReference type="SAM" id="SignalP"/>
    </source>
</evidence>
<name>A0ABP8C4D2_9FLAO</name>
<feature type="domain" description="Secretion system C-terminal sorting" evidence="9">
    <location>
        <begin position="512"/>
        <end position="580"/>
    </location>
</feature>
<evidence type="ECO:0000256" key="1">
    <source>
        <dbReference type="ARBA" id="ARBA00022670"/>
    </source>
</evidence>
<gene>
    <name evidence="10" type="ORF">GCM10022291_10720</name>
</gene>
<comment type="caution">
    <text evidence="10">The sequence shown here is derived from an EMBL/GenBank/DDBJ whole genome shotgun (WGS) entry which is preliminary data.</text>
</comment>
<dbReference type="Pfam" id="PF00413">
    <property type="entry name" value="Peptidase_M10"/>
    <property type="match status" value="1"/>
</dbReference>
<keyword evidence="5" id="KW-0862">Zinc</keyword>
<feature type="signal peptide" evidence="6">
    <location>
        <begin position="1"/>
        <end position="25"/>
    </location>
</feature>
<dbReference type="Gene3D" id="2.60.40.10">
    <property type="entry name" value="Immunoglobulins"/>
    <property type="match status" value="1"/>
</dbReference>
<keyword evidence="1" id="KW-0645">Protease</keyword>
<evidence type="ECO:0000313" key="11">
    <source>
        <dbReference type="Proteomes" id="UP001501496"/>
    </source>
</evidence>
<evidence type="ECO:0000259" key="7">
    <source>
        <dbReference type="Pfam" id="PF00413"/>
    </source>
</evidence>
<dbReference type="Pfam" id="PF18962">
    <property type="entry name" value="Por_Secre_tail"/>
    <property type="match status" value="1"/>
</dbReference>
<evidence type="ECO:0000313" key="10">
    <source>
        <dbReference type="EMBL" id="GAA4233512.1"/>
    </source>
</evidence>
<evidence type="ECO:0000259" key="9">
    <source>
        <dbReference type="Pfam" id="PF18962"/>
    </source>
</evidence>
<keyword evidence="2" id="KW-0479">Metal-binding</keyword>
<dbReference type="NCBIfam" id="TIGR04183">
    <property type="entry name" value="Por_Secre_tail"/>
    <property type="match status" value="1"/>
</dbReference>
<evidence type="ECO:0000256" key="3">
    <source>
        <dbReference type="ARBA" id="ARBA00022729"/>
    </source>
</evidence>
<reference evidence="11" key="1">
    <citation type="journal article" date="2019" name="Int. J. Syst. Evol. Microbiol.">
        <title>The Global Catalogue of Microorganisms (GCM) 10K type strain sequencing project: providing services to taxonomists for standard genome sequencing and annotation.</title>
        <authorList>
            <consortium name="The Broad Institute Genomics Platform"/>
            <consortium name="The Broad Institute Genome Sequencing Center for Infectious Disease"/>
            <person name="Wu L."/>
            <person name="Ma J."/>
        </authorList>
    </citation>
    <scope>NUCLEOTIDE SEQUENCE [LARGE SCALE GENOMIC DNA]</scope>
    <source>
        <strain evidence="11">JCM 17630</strain>
    </source>
</reference>
<accession>A0ABP8C4D2</accession>
<keyword evidence="4" id="KW-0378">Hydrolase</keyword>
<evidence type="ECO:0000259" key="8">
    <source>
        <dbReference type="Pfam" id="PF01833"/>
    </source>
</evidence>
<dbReference type="InterPro" id="IPR014756">
    <property type="entry name" value="Ig_E-set"/>
</dbReference>
<keyword evidence="11" id="KW-1185">Reference proteome</keyword>
<dbReference type="Proteomes" id="UP001501496">
    <property type="component" value="Unassembled WGS sequence"/>
</dbReference>
<evidence type="ECO:0000256" key="2">
    <source>
        <dbReference type="ARBA" id="ARBA00022723"/>
    </source>
</evidence>
<dbReference type="RefSeq" id="WP_344787081.1">
    <property type="nucleotide sequence ID" value="NZ_BAABCA010000002.1"/>
</dbReference>
<dbReference type="InterPro" id="IPR013783">
    <property type="entry name" value="Ig-like_fold"/>
</dbReference>
<dbReference type="Gene3D" id="3.40.390.10">
    <property type="entry name" value="Collagenase (Catalytic Domain)"/>
    <property type="match status" value="1"/>
</dbReference>
<dbReference type="InterPro" id="IPR026444">
    <property type="entry name" value="Secre_tail"/>
</dbReference>
<dbReference type="InterPro" id="IPR024079">
    <property type="entry name" value="MetalloPept_cat_dom_sf"/>
</dbReference>
<dbReference type="SUPFAM" id="SSF55486">
    <property type="entry name" value="Metalloproteases ('zincins'), catalytic domain"/>
    <property type="match status" value="1"/>
</dbReference>
<dbReference type="SUPFAM" id="SSF81296">
    <property type="entry name" value="E set domains"/>
    <property type="match status" value="1"/>
</dbReference>
<keyword evidence="3 6" id="KW-0732">Signal</keyword>
<dbReference type="InterPro" id="IPR001818">
    <property type="entry name" value="Pept_M10_metallopeptidase"/>
</dbReference>